<dbReference type="EMBL" id="FSRM01000002">
    <property type="protein sequence ID" value="SIO51511.1"/>
    <property type="molecule type" value="Genomic_DNA"/>
</dbReference>
<dbReference type="PROSITE" id="PS00893">
    <property type="entry name" value="NUDIX_BOX"/>
    <property type="match status" value="1"/>
</dbReference>
<dbReference type="RefSeq" id="WP_074267917.1">
    <property type="nucleotide sequence ID" value="NZ_FSRM01000002.1"/>
</dbReference>
<dbReference type="Pfam" id="PF00293">
    <property type="entry name" value="NUDIX"/>
    <property type="match status" value="1"/>
</dbReference>
<dbReference type="PROSITE" id="PS51462">
    <property type="entry name" value="NUDIX"/>
    <property type="match status" value="1"/>
</dbReference>
<accession>A0A1N6K4P0</accession>
<dbReference type="SUPFAM" id="SSF55811">
    <property type="entry name" value="Nudix"/>
    <property type="match status" value="1"/>
</dbReference>
<evidence type="ECO:0000313" key="4">
    <source>
        <dbReference type="EMBL" id="SIO51511.1"/>
    </source>
</evidence>
<evidence type="ECO:0000259" key="3">
    <source>
        <dbReference type="PROSITE" id="PS51462"/>
    </source>
</evidence>
<dbReference type="Gene3D" id="3.90.79.10">
    <property type="entry name" value="Nucleoside Triphosphate Pyrophosphohydrolase"/>
    <property type="match status" value="1"/>
</dbReference>
<dbReference type="Proteomes" id="UP000184693">
    <property type="component" value="Unassembled WGS sequence"/>
</dbReference>
<keyword evidence="2" id="KW-0378">Hydrolase</keyword>
<dbReference type="PANTHER" id="PTHR43046:SF14">
    <property type="entry name" value="MUTT_NUDIX FAMILY PROTEIN"/>
    <property type="match status" value="1"/>
</dbReference>
<evidence type="ECO:0000256" key="1">
    <source>
        <dbReference type="ARBA" id="ARBA00001946"/>
    </source>
</evidence>
<name>A0A1N6K4P0_9BURK</name>
<gene>
    <name evidence="4" type="ORF">SAMN05444168_6018</name>
</gene>
<dbReference type="InterPro" id="IPR015797">
    <property type="entry name" value="NUDIX_hydrolase-like_dom_sf"/>
</dbReference>
<protein>
    <submittedName>
        <fullName evidence="4">ADP-ribose pyrophosphatase YjhB, NUDIX family</fullName>
    </submittedName>
</protein>
<sequence length="148" mass="16589">MGSRERFALSASVFAYVEFDNTVLMLRRSNTGWHDRDFSLPAGALDGKERLEVAAARELAEETGLIVSSASFRLAHTIHVRNPDGTEWLGFFFATCKPGGEPVLIETDKHDLLAWKDKSNLPNNTIPYVRQAISRIRDGVTYSTYGWP</sequence>
<dbReference type="PANTHER" id="PTHR43046">
    <property type="entry name" value="GDP-MANNOSE MANNOSYL HYDROLASE"/>
    <property type="match status" value="1"/>
</dbReference>
<evidence type="ECO:0000313" key="5">
    <source>
        <dbReference type="Proteomes" id="UP000184693"/>
    </source>
</evidence>
<reference evidence="4 5" key="1">
    <citation type="submission" date="2016-11" db="EMBL/GenBank/DDBJ databases">
        <authorList>
            <person name="Jaros S."/>
            <person name="Januszkiewicz K."/>
            <person name="Wedrychowicz H."/>
        </authorList>
    </citation>
    <scope>NUCLEOTIDE SEQUENCE [LARGE SCALE GENOMIC DNA]</scope>
    <source>
        <strain evidence="4 5">GAS86</strain>
    </source>
</reference>
<dbReference type="InterPro" id="IPR000086">
    <property type="entry name" value="NUDIX_hydrolase_dom"/>
</dbReference>
<comment type="cofactor">
    <cofactor evidence="1">
        <name>Mg(2+)</name>
        <dbReference type="ChEBI" id="CHEBI:18420"/>
    </cofactor>
</comment>
<feature type="domain" description="Nudix hydrolase" evidence="3">
    <location>
        <begin position="6"/>
        <end position="138"/>
    </location>
</feature>
<evidence type="ECO:0000256" key="2">
    <source>
        <dbReference type="ARBA" id="ARBA00022801"/>
    </source>
</evidence>
<dbReference type="GO" id="GO:0016787">
    <property type="term" value="F:hydrolase activity"/>
    <property type="evidence" value="ECO:0007669"/>
    <property type="project" value="UniProtKB-KW"/>
</dbReference>
<dbReference type="AlphaFoldDB" id="A0A1N6K4P0"/>
<dbReference type="OrthoDB" id="21342at2"/>
<organism evidence="4 5">
    <name type="scientific">Paraburkholderia phenazinium</name>
    <dbReference type="NCBI Taxonomy" id="60549"/>
    <lineage>
        <taxon>Bacteria</taxon>
        <taxon>Pseudomonadati</taxon>
        <taxon>Pseudomonadota</taxon>
        <taxon>Betaproteobacteria</taxon>
        <taxon>Burkholderiales</taxon>
        <taxon>Burkholderiaceae</taxon>
        <taxon>Paraburkholderia</taxon>
    </lineage>
</organism>
<proteinExistence type="predicted"/>
<dbReference type="InterPro" id="IPR020084">
    <property type="entry name" value="NUDIX_hydrolase_CS"/>
</dbReference>